<gene>
    <name evidence="6" type="ORF">ANCCEY_00616</name>
</gene>
<evidence type="ECO:0000256" key="1">
    <source>
        <dbReference type="ARBA" id="ARBA00006721"/>
    </source>
</evidence>
<dbReference type="PANTHER" id="PTHR10730:SF53">
    <property type="entry name" value="GLYCOSYLTRANSFERASE 25 FAMILY MEMBER"/>
    <property type="match status" value="1"/>
</dbReference>
<keyword evidence="7" id="KW-1185">Reference proteome</keyword>
<organism evidence="6 7">
    <name type="scientific">Ancylostoma ceylanicum</name>
    <dbReference type="NCBI Taxonomy" id="53326"/>
    <lineage>
        <taxon>Eukaryota</taxon>
        <taxon>Metazoa</taxon>
        <taxon>Ecdysozoa</taxon>
        <taxon>Nematoda</taxon>
        <taxon>Chromadorea</taxon>
        <taxon>Rhabditida</taxon>
        <taxon>Rhabditina</taxon>
        <taxon>Rhabditomorpha</taxon>
        <taxon>Strongyloidea</taxon>
        <taxon>Ancylostomatidae</taxon>
        <taxon>Ancylostomatinae</taxon>
        <taxon>Ancylostoma</taxon>
    </lineage>
</organism>
<proteinExistence type="inferred from homology"/>
<dbReference type="InterPro" id="IPR002654">
    <property type="entry name" value="Glyco_trans_25"/>
</dbReference>
<dbReference type="GO" id="GO:0050211">
    <property type="term" value="F:procollagen galactosyltransferase activity"/>
    <property type="evidence" value="ECO:0007669"/>
    <property type="project" value="TreeGrafter"/>
</dbReference>
<keyword evidence="2" id="KW-0328">Glycosyltransferase</keyword>
<evidence type="ECO:0000256" key="2">
    <source>
        <dbReference type="ARBA" id="ARBA00022676"/>
    </source>
</evidence>
<dbReference type="AlphaFoldDB" id="A0A0D6M8A1"/>
<evidence type="ECO:0000313" key="6">
    <source>
        <dbReference type="EMBL" id="EPB80359.1"/>
    </source>
</evidence>
<feature type="compositionally biased region" description="Basic and acidic residues" evidence="4">
    <location>
        <begin position="167"/>
        <end position="177"/>
    </location>
</feature>
<sequence>MYFSRIWQDVVRLGLSRVIVFEDDLRFTDDGLERIKEALEDLDGSKMEWDLIYLGRKKQADQEETWVPQHRHLSTVGYSYWTLGYILSNEGARRLLDAKPLEVLLPVDEYLPIMFDKHPNKVWSSFFPVRNLRAFTLYPLTVFPQRYTHEEGYVSDTEDSPVVAEDVVGKKPSKDEL</sequence>
<evidence type="ECO:0000259" key="5">
    <source>
        <dbReference type="Pfam" id="PF01755"/>
    </source>
</evidence>
<feature type="region of interest" description="Disordered" evidence="4">
    <location>
        <begin position="154"/>
        <end position="177"/>
    </location>
</feature>
<protein>
    <submittedName>
        <fullName evidence="6">LPS glycosyltransferase</fullName>
    </submittedName>
</protein>
<evidence type="ECO:0000256" key="4">
    <source>
        <dbReference type="SAM" id="MobiDB-lite"/>
    </source>
</evidence>
<name>A0A0D6M8A1_9BILA</name>
<accession>A0A0D6M8A1</accession>
<dbReference type="Pfam" id="PF01755">
    <property type="entry name" value="Glyco_transf_25"/>
    <property type="match status" value="1"/>
</dbReference>
<keyword evidence="3 6" id="KW-0808">Transferase</keyword>
<dbReference type="InterPro" id="IPR050757">
    <property type="entry name" value="Collagen_mod_GT25"/>
</dbReference>
<evidence type="ECO:0000256" key="3">
    <source>
        <dbReference type="ARBA" id="ARBA00022679"/>
    </source>
</evidence>
<dbReference type="EMBL" id="KE124781">
    <property type="protein sequence ID" value="EPB80359.1"/>
    <property type="molecule type" value="Genomic_DNA"/>
</dbReference>
<feature type="domain" description="Glycosyl transferase family 25" evidence="5">
    <location>
        <begin position="6"/>
        <end position="110"/>
    </location>
</feature>
<dbReference type="Proteomes" id="UP000054495">
    <property type="component" value="Unassembled WGS sequence"/>
</dbReference>
<comment type="similarity">
    <text evidence="1">Belongs to the glycosyltransferase 25 family.</text>
</comment>
<evidence type="ECO:0000313" key="7">
    <source>
        <dbReference type="Proteomes" id="UP000054495"/>
    </source>
</evidence>
<reference evidence="6 7" key="1">
    <citation type="submission" date="2013-05" db="EMBL/GenBank/DDBJ databases">
        <title>Draft genome of the parasitic nematode Anyclostoma ceylanicum.</title>
        <authorList>
            <person name="Mitreva M."/>
        </authorList>
    </citation>
    <scope>NUCLEOTIDE SEQUENCE [LARGE SCALE GENOMIC DNA]</scope>
</reference>
<dbReference type="PANTHER" id="PTHR10730">
    <property type="entry name" value="PROCOLLAGEN-LYSINE,2-OXOGLUTARATE 5-DIOXYGENASE/GLYCOSYLTRANSFERASE 25 FAMILY MEMBER"/>
    <property type="match status" value="1"/>
</dbReference>